<protein>
    <recommendedName>
        <fullName evidence="6">50S ribosomal protein L21</fullName>
    </recommendedName>
</protein>
<dbReference type="GO" id="GO:0003735">
    <property type="term" value="F:structural constituent of ribosome"/>
    <property type="evidence" value="ECO:0007669"/>
    <property type="project" value="InterPro"/>
</dbReference>
<organism evidence="5">
    <name type="scientific">marine metagenome</name>
    <dbReference type="NCBI Taxonomy" id="408172"/>
    <lineage>
        <taxon>unclassified sequences</taxon>
        <taxon>metagenomes</taxon>
        <taxon>ecological metagenomes</taxon>
    </lineage>
</organism>
<keyword evidence="3" id="KW-0687">Ribonucleoprotein</keyword>
<evidence type="ECO:0000256" key="4">
    <source>
        <dbReference type="SAM" id="MobiDB-lite"/>
    </source>
</evidence>
<dbReference type="HAMAP" id="MF_01363">
    <property type="entry name" value="Ribosomal_bL21"/>
    <property type="match status" value="1"/>
</dbReference>
<dbReference type="InterPro" id="IPR028909">
    <property type="entry name" value="bL21-like"/>
</dbReference>
<evidence type="ECO:0000256" key="2">
    <source>
        <dbReference type="ARBA" id="ARBA00022980"/>
    </source>
</evidence>
<name>A0A381RU87_9ZZZZ</name>
<gene>
    <name evidence="5" type="ORF">METZ01_LOCUS48299</name>
</gene>
<feature type="region of interest" description="Disordered" evidence="4">
    <location>
        <begin position="110"/>
        <end position="135"/>
    </location>
</feature>
<dbReference type="NCBIfam" id="TIGR00061">
    <property type="entry name" value="L21"/>
    <property type="match status" value="1"/>
</dbReference>
<comment type="similarity">
    <text evidence="1">Belongs to the bacterial ribosomal protein bL21 family.</text>
</comment>
<feature type="compositionally biased region" description="Low complexity" evidence="4">
    <location>
        <begin position="117"/>
        <end position="128"/>
    </location>
</feature>
<dbReference type="GO" id="GO:1990904">
    <property type="term" value="C:ribonucleoprotein complex"/>
    <property type="evidence" value="ECO:0007669"/>
    <property type="project" value="UniProtKB-KW"/>
</dbReference>
<dbReference type="PANTHER" id="PTHR21349">
    <property type="entry name" value="50S RIBOSOMAL PROTEIN L21"/>
    <property type="match status" value="1"/>
</dbReference>
<dbReference type="Pfam" id="PF00829">
    <property type="entry name" value="Ribosomal_L21p"/>
    <property type="match status" value="1"/>
</dbReference>
<accession>A0A381RU87</accession>
<dbReference type="EMBL" id="UINC01002325">
    <property type="protein sequence ID" value="SUZ95445.1"/>
    <property type="molecule type" value="Genomic_DNA"/>
</dbReference>
<evidence type="ECO:0000313" key="5">
    <source>
        <dbReference type="EMBL" id="SUZ95445.1"/>
    </source>
</evidence>
<dbReference type="GO" id="GO:0003723">
    <property type="term" value="F:RNA binding"/>
    <property type="evidence" value="ECO:0007669"/>
    <property type="project" value="InterPro"/>
</dbReference>
<dbReference type="InterPro" id="IPR036164">
    <property type="entry name" value="bL21-like_sf"/>
</dbReference>
<evidence type="ECO:0008006" key="6">
    <source>
        <dbReference type="Google" id="ProtNLM"/>
    </source>
</evidence>
<dbReference type="GO" id="GO:0005737">
    <property type="term" value="C:cytoplasm"/>
    <property type="evidence" value="ECO:0007669"/>
    <property type="project" value="UniProtKB-ARBA"/>
</dbReference>
<evidence type="ECO:0000256" key="1">
    <source>
        <dbReference type="ARBA" id="ARBA00008563"/>
    </source>
</evidence>
<keyword evidence="2" id="KW-0689">Ribosomal protein</keyword>
<dbReference type="GO" id="GO:0006412">
    <property type="term" value="P:translation"/>
    <property type="evidence" value="ECO:0007669"/>
    <property type="project" value="InterPro"/>
</dbReference>
<proteinExistence type="inferred from homology"/>
<sequence length="135" mass="15182">MVEEYMDYAVFKTGGKQYRVKPGDTLDVELLPNEVDTIAEFGEVLALSDGGEVTFGIPLIKGAKVTAQVLSHYKDKKLMVYKYKAKNRYRRKRGHRQTYTRLQIRDIELSKPRAPRQRAAAATASAEADGGEENS</sequence>
<dbReference type="SUPFAM" id="SSF141091">
    <property type="entry name" value="L21p-like"/>
    <property type="match status" value="1"/>
</dbReference>
<dbReference type="GO" id="GO:0005840">
    <property type="term" value="C:ribosome"/>
    <property type="evidence" value="ECO:0007669"/>
    <property type="project" value="UniProtKB-KW"/>
</dbReference>
<evidence type="ECO:0000256" key="3">
    <source>
        <dbReference type="ARBA" id="ARBA00023274"/>
    </source>
</evidence>
<reference evidence="5" key="1">
    <citation type="submission" date="2018-05" db="EMBL/GenBank/DDBJ databases">
        <authorList>
            <person name="Lanie J.A."/>
            <person name="Ng W.-L."/>
            <person name="Kazmierczak K.M."/>
            <person name="Andrzejewski T.M."/>
            <person name="Davidsen T.M."/>
            <person name="Wayne K.J."/>
            <person name="Tettelin H."/>
            <person name="Glass J.I."/>
            <person name="Rusch D."/>
            <person name="Podicherti R."/>
            <person name="Tsui H.-C.T."/>
            <person name="Winkler M.E."/>
        </authorList>
    </citation>
    <scope>NUCLEOTIDE SEQUENCE</scope>
</reference>
<dbReference type="AlphaFoldDB" id="A0A381RU87"/>
<dbReference type="PANTHER" id="PTHR21349:SF0">
    <property type="entry name" value="LARGE RIBOSOMAL SUBUNIT PROTEIN BL21M"/>
    <property type="match status" value="1"/>
</dbReference>
<dbReference type="InterPro" id="IPR001787">
    <property type="entry name" value="Ribosomal_bL21"/>
</dbReference>